<dbReference type="InterPro" id="IPR057373">
    <property type="entry name" value="ZNFX1"/>
</dbReference>
<dbReference type="EnsemblMetazoa" id="BGLB019237-RA">
    <property type="protein sequence ID" value="BGLB019237-PA"/>
    <property type="gene ID" value="BGLB019237"/>
</dbReference>
<dbReference type="Proteomes" id="UP000076420">
    <property type="component" value="Unassembled WGS sequence"/>
</dbReference>
<feature type="domain" description="DNA2/NAM7 helicase helicase" evidence="1">
    <location>
        <begin position="450"/>
        <end position="526"/>
    </location>
</feature>
<organism evidence="3 4">
    <name type="scientific">Biomphalaria glabrata</name>
    <name type="common">Bloodfluke planorb</name>
    <name type="synonym">Freshwater snail</name>
    <dbReference type="NCBI Taxonomy" id="6526"/>
    <lineage>
        <taxon>Eukaryota</taxon>
        <taxon>Metazoa</taxon>
        <taxon>Spiralia</taxon>
        <taxon>Lophotrochozoa</taxon>
        <taxon>Mollusca</taxon>
        <taxon>Gastropoda</taxon>
        <taxon>Heterobranchia</taxon>
        <taxon>Euthyneura</taxon>
        <taxon>Panpulmonata</taxon>
        <taxon>Hygrophila</taxon>
        <taxon>Lymnaeoidea</taxon>
        <taxon>Planorbidae</taxon>
        <taxon>Biomphalaria</taxon>
    </lineage>
</organism>
<dbReference type="GO" id="GO:0031380">
    <property type="term" value="C:nuclear RNA-directed RNA polymerase complex"/>
    <property type="evidence" value="ECO:0007669"/>
    <property type="project" value="TreeGrafter"/>
</dbReference>
<evidence type="ECO:0000259" key="1">
    <source>
        <dbReference type="Pfam" id="PF13086"/>
    </source>
</evidence>
<evidence type="ECO:0000259" key="2">
    <source>
        <dbReference type="Pfam" id="PF25396"/>
    </source>
</evidence>
<dbReference type="InterPro" id="IPR045055">
    <property type="entry name" value="DNA2/NAM7-like"/>
</dbReference>
<dbReference type="InterPro" id="IPR041677">
    <property type="entry name" value="DNA2/NAM7_AAA_11"/>
</dbReference>
<evidence type="ECO:0000313" key="3">
    <source>
        <dbReference type="EnsemblMetazoa" id="BGLB019237-PA"/>
    </source>
</evidence>
<dbReference type="InterPro" id="IPR027417">
    <property type="entry name" value="P-loop_NTPase"/>
</dbReference>
<dbReference type="KEGG" id="bgt:106052505"/>
<dbReference type="GO" id="GO:0031048">
    <property type="term" value="P:regulatory ncRNA-mediated heterochromatin formation"/>
    <property type="evidence" value="ECO:0007669"/>
    <property type="project" value="TreeGrafter"/>
</dbReference>
<dbReference type="Gene3D" id="3.40.50.300">
    <property type="entry name" value="P-loop containing nucleotide triphosphate hydrolases"/>
    <property type="match status" value="1"/>
</dbReference>
<dbReference type="GO" id="GO:0004386">
    <property type="term" value="F:helicase activity"/>
    <property type="evidence" value="ECO:0007669"/>
    <property type="project" value="InterPro"/>
</dbReference>
<dbReference type="VEuPathDB" id="VectorBase:BGLB019237"/>
<proteinExistence type="predicted"/>
<gene>
    <name evidence="3" type="primary">106052505</name>
</gene>
<sequence length="608" mass="69260">MASQQRHSKTSTVDFANLLTKWSEDKDPDNVVIAIWNKHKELKQFLGQDEINENCFVLLVKTLSSASQCSENDTELIGILKILCESLFLTQHITLFTLSVHDLLGWQLCQEVVADIIQILQCILRHLPTFSYKVRVAASRLSFKIKEFDTLSDRDRIVNSLAAIVQQATTQHGSGENVSAQHNILFQHKDTDTPSENFLEVPVIPTTSDLLNDSKPFLRKAVLKGCYKDAEHYLDVQFRLMRVDFMTPLKNGLKELRKKKEFNGFRCSDVRLYHNVKILQTVVTTGYNHYIQFDVARCKRVDWENTDRLMNGSLICLSKDGFKTIIVATVVMRKSEEIQLGLVEVAVQSEFEYLFESTVEDIYIMAESSTYYDPYFHVLESLKSMVEGFPLQNVLVRCESALRPPSYLLSRGDTINVPMYQLSSLMKDQQVVNVPLLTTTKWPNVDEMCLNTSQREAAILALTKEVAVIQGPPGTGKTYVGLKVVETLLINKKTQMAKKTTTFQSPILIVCYTNHALDQFLDGIYKFCPSGIARLGGGCKSESLKQFVIKIRQNITMSTEWQRVFLYLNKRLSSLGREIQSLGVLKDFMTKSHFEEVSRRCNATEYLA</sequence>
<dbReference type="PANTHER" id="PTHR10887">
    <property type="entry name" value="DNA2/NAM7 HELICASE FAMILY"/>
    <property type="match status" value="1"/>
</dbReference>
<dbReference type="Pfam" id="PF13086">
    <property type="entry name" value="AAA_11"/>
    <property type="match status" value="1"/>
</dbReference>
<dbReference type="Pfam" id="PF25396">
    <property type="entry name" value="ZNFX1"/>
    <property type="match status" value="1"/>
</dbReference>
<protein>
    <submittedName>
        <fullName evidence="3">Uncharacterized protein</fullName>
    </submittedName>
</protein>
<evidence type="ECO:0000313" key="4">
    <source>
        <dbReference type="Proteomes" id="UP000076420"/>
    </source>
</evidence>
<name>A0A2C9KGA9_BIOGL</name>
<feature type="domain" description="ZNFX1" evidence="2">
    <location>
        <begin position="266"/>
        <end position="369"/>
    </location>
</feature>
<dbReference type="AlphaFoldDB" id="A0A2C9KGA9"/>
<reference evidence="3" key="1">
    <citation type="submission" date="2020-05" db="UniProtKB">
        <authorList>
            <consortium name="EnsemblMetazoa"/>
        </authorList>
    </citation>
    <scope>IDENTIFICATION</scope>
    <source>
        <strain evidence="3">BB02</strain>
    </source>
</reference>
<dbReference type="PANTHER" id="PTHR10887:SF341">
    <property type="entry name" value="NFX1-TYPE ZINC FINGER-CONTAINING PROTEIN 1"/>
    <property type="match status" value="1"/>
</dbReference>
<dbReference type="STRING" id="6526.A0A2C9KGA9"/>
<dbReference type="SUPFAM" id="SSF52540">
    <property type="entry name" value="P-loop containing nucleoside triphosphate hydrolases"/>
    <property type="match status" value="1"/>
</dbReference>
<accession>A0A2C9KGA9</accession>
<dbReference type="VEuPathDB" id="VectorBase:BGLAX_043019"/>